<reference evidence="1" key="1">
    <citation type="submission" date="2023-08" db="EMBL/GenBank/DDBJ databases">
        <authorList>
            <person name="Chen Y."/>
            <person name="Shah S."/>
            <person name="Dougan E. K."/>
            <person name="Thang M."/>
            <person name="Chan C."/>
        </authorList>
    </citation>
    <scope>NUCLEOTIDE SEQUENCE</scope>
</reference>
<sequence length="161" mass="18121">MTKRPISEDTLCENIHNLSVSEGYQACQGQSSRDTKSSQGNRLGWYDQLLQHAPCCEANCLEWKAWANCGACLYQLGEKKASWDAYVQAAHALRGFRTQLTDDELLTDATVGKYLRTLDREFKADAWAEADDLALFAQLVQCGRASELCTERWHERGRPSG</sequence>
<evidence type="ECO:0000313" key="2">
    <source>
        <dbReference type="Proteomes" id="UP001178507"/>
    </source>
</evidence>
<accession>A0AA36JG87</accession>
<dbReference type="AlphaFoldDB" id="A0AA36JG87"/>
<proteinExistence type="predicted"/>
<name>A0AA36JG87_9DINO</name>
<dbReference type="EMBL" id="CAUJNA010003568">
    <property type="protein sequence ID" value="CAJ1405071.1"/>
    <property type="molecule type" value="Genomic_DNA"/>
</dbReference>
<organism evidence="1 2">
    <name type="scientific">Effrenium voratum</name>
    <dbReference type="NCBI Taxonomy" id="2562239"/>
    <lineage>
        <taxon>Eukaryota</taxon>
        <taxon>Sar</taxon>
        <taxon>Alveolata</taxon>
        <taxon>Dinophyceae</taxon>
        <taxon>Suessiales</taxon>
        <taxon>Symbiodiniaceae</taxon>
        <taxon>Effrenium</taxon>
    </lineage>
</organism>
<gene>
    <name evidence="1" type="ORF">EVOR1521_LOCUS27386</name>
</gene>
<evidence type="ECO:0000313" key="1">
    <source>
        <dbReference type="EMBL" id="CAJ1405071.1"/>
    </source>
</evidence>
<keyword evidence="2" id="KW-1185">Reference proteome</keyword>
<comment type="caution">
    <text evidence="1">The sequence shown here is derived from an EMBL/GenBank/DDBJ whole genome shotgun (WGS) entry which is preliminary data.</text>
</comment>
<dbReference type="Proteomes" id="UP001178507">
    <property type="component" value="Unassembled WGS sequence"/>
</dbReference>
<protein>
    <submittedName>
        <fullName evidence="1">Uncharacterized protein</fullName>
    </submittedName>
</protein>